<organism evidence="2 3">
    <name type="scientific">Desulfosporosinus lacus DSM 15449</name>
    <dbReference type="NCBI Taxonomy" id="1121420"/>
    <lineage>
        <taxon>Bacteria</taxon>
        <taxon>Bacillati</taxon>
        <taxon>Bacillota</taxon>
        <taxon>Clostridia</taxon>
        <taxon>Eubacteriales</taxon>
        <taxon>Desulfitobacteriaceae</taxon>
        <taxon>Desulfosporosinus</taxon>
    </lineage>
</organism>
<feature type="transmembrane region" description="Helical" evidence="1">
    <location>
        <begin position="142"/>
        <end position="159"/>
    </location>
</feature>
<evidence type="ECO:0000256" key="1">
    <source>
        <dbReference type="SAM" id="Phobius"/>
    </source>
</evidence>
<gene>
    <name evidence="2" type="ORF">SAMN02746098_04674</name>
</gene>
<feature type="transmembrane region" description="Helical" evidence="1">
    <location>
        <begin position="35"/>
        <end position="56"/>
    </location>
</feature>
<dbReference type="OrthoDB" id="9789229at2"/>
<sequence length="246" mass="29265">MLTNFVLTFSIYAFAGWVMETIYRSITQRRLVNPGFLAGPFLPIYGFFSIMVIWTSGLLGNVNWLWQFAWFVFLSTLLEYFAGWYFERFFHLQLWDYHSVPFNLHGRIALPFSLLWGVLGLLFYQIVNPAVQVQMQLIPSPVRAIFAVILTAYVIWDLIHSTLLLRRLEHFVSVFQERYERLELPTFYIACSPFYRLLHTYPKMRHTVHEKMALLYAKQEALEHFLKQQRKKFYNPDGENDSHSLD</sequence>
<accession>A0A1M6E6H0</accession>
<dbReference type="InterPro" id="IPR010540">
    <property type="entry name" value="CmpB_TMEM229"/>
</dbReference>
<proteinExistence type="predicted"/>
<dbReference type="Pfam" id="PF06541">
    <property type="entry name" value="ABC_trans_CmpB"/>
    <property type="match status" value="1"/>
</dbReference>
<name>A0A1M6E6H0_9FIRM</name>
<evidence type="ECO:0000313" key="2">
    <source>
        <dbReference type="EMBL" id="SHI80868.1"/>
    </source>
</evidence>
<protein>
    <submittedName>
        <fullName evidence="2">Uncharacterized membrane protein</fullName>
    </submittedName>
</protein>
<keyword evidence="1" id="KW-1133">Transmembrane helix</keyword>
<dbReference type="Proteomes" id="UP000183954">
    <property type="component" value="Unassembled WGS sequence"/>
</dbReference>
<keyword evidence="1" id="KW-0812">Transmembrane</keyword>
<feature type="transmembrane region" description="Helical" evidence="1">
    <location>
        <begin position="6"/>
        <end position="23"/>
    </location>
</feature>
<evidence type="ECO:0000313" key="3">
    <source>
        <dbReference type="Proteomes" id="UP000183954"/>
    </source>
</evidence>
<keyword evidence="1" id="KW-0472">Membrane</keyword>
<keyword evidence="3" id="KW-1185">Reference proteome</keyword>
<reference evidence="3" key="1">
    <citation type="submission" date="2016-11" db="EMBL/GenBank/DDBJ databases">
        <authorList>
            <person name="Varghese N."/>
            <person name="Submissions S."/>
        </authorList>
    </citation>
    <scope>NUCLEOTIDE SEQUENCE [LARGE SCALE GENOMIC DNA]</scope>
    <source>
        <strain evidence="3">DSM 15449</strain>
    </source>
</reference>
<dbReference type="RefSeq" id="WP_084110489.1">
    <property type="nucleotide sequence ID" value="NZ_FQXJ01000026.1"/>
</dbReference>
<dbReference type="STRING" id="1121420.SAMN02746098_04674"/>
<dbReference type="EMBL" id="FQXJ01000026">
    <property type="protein sequence ID" value="SHI80868.1"/>
    <property type="molecule type" value="Genomic_DNA"/>
</dbReference>
<dbReference type="AlphaFoldDB" id="A0A1M6E6H0"/>
<feature type="transmembrane region" description="Helical" evidence="1">
    <location>
        <begin position="68"/>
        <end position="87"/>
    </location>
</feature>
<feature type="transmembrane region" description="Helical" evidence="1">
    <location>
        <begin position="108"/>
        <end position="127"/>
    </location>
</feature>